<dbReference type="InterPro" id="IPR036324">
    <property type="entry name" value="Mn/Fe_SOD_N_sf"/>
</dbReference>
<evidence type="ECO:0000256" key="6">
    <source>
        <dbReference type="RuleBase" id="RU000414"/>
    </source>
</evidence>
<dbReference type="GO" id="GO:0046872">
    <property type="term" value="F:metal ion binding"/>
    <property type="evidence" value="ECO:0007669"/>
    <property type="project" value="UniProtKB-KW"/>
</dbReference>
<gene>
    <name evidence="9" type="ORF">H9758_09880</name>
</gene>
<dbReference type="Gene3D" id="3.55.40.20">
    <property type="entry name" value="Iron/manganese superoxide dismutase, C-terminal domain"/>
    <property type="match status" value="1"/>
</dbReference>
<feature type="binding site" evidence="5">
    <location>
        <position position="31"/>
    </location>
    <ligand>
        <name>Mn(2+)</name>
        <dbReference type="ChEBI" id="CHEBI:29035"/>
    </ligand>
</feature>
<evidence type="ECO:0000256" key="3">
    <source>
        <dbReference type="ARBA" id="ARBA00022723"/>
    </source>
</evidence>
<feature type="binding site" evidence="5">
    <location>
        <position position="86"/>
    </location>
    <ligand>
        <name>Mn(2+)</name>
        <dbReference type="ChEBI" id="CHEBI:29035"/>
    </ligand>
</feature>
<accession>A0A9D2NPE7</accession>
<evidence type="ECO:0000256" key="2">
    <source>
        <dbReference type="ARBA" id="ARBA00012682"/>
    </source>
</evidence>
<dbReference type="InterPro" id="IPR019831">
    <property type="entry name" value="Mn/Fe_SOD_N"/>
</dbReference>
<proteinExistence type="inferred from homology"/>
<dbReference type="PROSITE" id="PS00088">
    <property type="entry name" value="SOD_MN"/>
    <property type="match status" value="1"/>
</dbReference>
<feature type="domain" description="Manganese/iron superoxide dismutase N-terminal" evidence="7">
    <location>
        <begin position="11"/>
        <end position="93"/>
    </location>
</feature>
<evidence type="ECO:0000256" key="5">
    <source>
        <dbReference type="PIRSR" id="PIRSR000349-1"/>
    </source>
</evidence>
<dbReference type="InterPro" id="IPR019832">
    <property type="entry name" value="Mn/Fe_SOD_C"/>
</dbReference>
<dbReference type="EMBL" id="DWWO01000120">
    <property type="protein sequence ID" value="HJC34880.1"/>
    <property type="molecule type" value="Genomic_DNA"/>
</dbReference>
<dbReference type="PRINTS" id="PR01703">
    <property type="entry name" value="MNSODISMTASE"/>
</dbReference>
<dbReference type="Pfam" id="PF00081">
    <property type="entry name" value="Sod_Fe_N"/>
    <property type="match status" value="1"/>
</dbReference>
<feature type="binding site" evidence="5">
    <location>
        <position position="189"/>
    </location>
    <ligand>
        <name>Mn(2+)</name>
        <dbReference type="ChEBI" id="CHEBI:29035"/>
    </ligand>
</feature>
<dbReference type="PIRSF" id="PIRSF000349">
    <property type="entry name" value="SODismutase"/>
    <property type="match status" value="1"/>
</dbReference>
<dbReference type="SUPFAM" id="SSF46609">
    <property type="entry name" value="Fe,Mn superoxide dismutase (SOD), N-terminal domain"/>
    <property type="match status" value="1"/>
</dbReference>
<reference evidence="9" key="1">
    <citation type="journal article" date="2021" name="PeerJ">
        <title>Extensive microbial diversity within the chicken gut microbiome revealed by metagenomics and culture.</title>
        <authorList>
            <person name="Gilroy R."/>
            <person name="Ravi A."/>
            <person name="Getino M."/>
            <person name="Pursley I."/>
            <person name="Horton D.L."/>
            <person name="Alikhan N.F."/>
            <person name="Baker D."/>
            <person name="Gharbi K."/>
            <person name="Hall N."/>
            <person name="Watson M."/>
            <person name="Adriaenssens E.M."/>
            <person name="Foster-Nyarko E."/>
            <person name="Jarju S."/>
            <person name="Secka A."/>
            <person name="Antonio M."/>
            <person name="Oren A."/>
            <person name="Chaudhuri R.R."/>
            <person name="La Ragione R."/>
            <person name="Hildebrand F."/>
            <person name="Pallen M.J."/>
        </authorList>
    </citation>
    <scope>NUCLEOTIDE SEQUENCE</scope>
    <source>
        <strain evidence="9">ChiW19-954</strain>
    </source>
</reference>
<dbReference type="SUPFAM" id="SSF54719">
    <property type="entry name" value="Fe,Mn superoxide dismutase (SOD), C-terminal domain"/>
    <property type="match status" value="1"/>
</dbReference>
<name>A0A9D2NPE7_9FIRM</name>
<reference evidence="9" key="2">
    <citation type="submission" date="2021-04" db="EMBL/GenBank/DDBJ databases">
        <authorList>
            <person name="Gilroy R."/>
        </authorList>
    </citation>
    <scope>NUCLEOTIDE SEQUENCE</scope>
    <source>
        <strain evidence="9">ChiW19-954</strain>
    </source>
</reference>
<dbReference type="InterPro" id="IPR001189">
    <property type="entry name" value="Mn/Fe_SOD"/>
</dbReference>
<sequence length="233" mass="27210">MNNYYPFINTPLPYAYDALEPFIDEKTMHLHHDRHLQTYIDNLNSFLEENPSLQKYSLEELLTIWRRLPCHLQAPLRNNAGGVYNHRFYFDGLKPCRCSDRFQNGSPGQPPAGCASENRTASSYLLFSEMSRQFGSRENFRSQFKEAALSVFGSGYAWLVSDSGMLKIVTSSNQNTPVCHSRTLILNIDVWEHAYYLKHYNLRAAYIDDWFRVVNWEKANERFAGMNHDCRCR</sequence>
<dbReference type="Pfam" id="PF02777">
    <property type="entry name" value="Sod_Fe_C"/>
    <property type="match status" value="1"/>
</dbReference>
<dbReference type="InterPro" id="IPR019833">
    <property type="entry name" value="Mn/Fe_SOD_BS"/>
</dbReference>
<dbReference type="Gene3D" id="1.10.287.990">
    <property type="entry name" value="Fe,Mn superoxide dismutase (SOD) domain"/>
    <property type="match status" value="1"/>
</dbReference>
<evidence type="ECO:0000313" key="10">
    <source>
        <dbReference type="Proteomes" id="UP000823890"/>
    </source>
</evidence>
<evidence type="ECO:0000313" key="9">
    <source>
        <dbReference type="EMBL" id="HJC34880.1"/>
    </source>
</evidence>
<dbReference type="Proteomes" id="UP000823890">
    <property type="component" value="Unassembled WGS sequence"/>
</dbReference>
<evidence type="ECO:0000256" key="4">
    <source>
        <dbReference type="ARBA" id="ARBA00023002"/>
    </source>
</evidence>
<dbReference type="AlphaFoldDB" id="A0A9D2NPE7"/>
<dbReference type="PANTHER" id="PTHR43595">
    <property type="entry name" value="37S RIBOSOMAL PROTEIN S26, MITOCHONDRIAL"/>
    <property type="match status" value="1"/>
</dbReference>
<organism evidence="9 10">
    <name type="scientific">Candidatus Mediterraneibacter faecipullorum</name>
    <dbReference type="NCBI Taxonomy" id="2838670"/>
    <lineage>
        <taxon>Bacteria</taxon>
        <taxon>Bacillati</taxon>
        <taxon>Bacillota</taxon>
        <taxon>Clostridia</taxon>
        <taxon>Lachnospirales</taxon>
        <taxon>Lachnospiraceae</taxon>
        <taxon>Mediterraneibacter</taxon>
    </lineage>
</organism>
<evidence type="ECO:0000259" key="8">
    <source>
        <dbReference type="Pfam" id="PF02777"/>
    </source>
</evidence>
<feature type="binding site" evidence="5">
    <location>
        <position position="193"/>
    </location>
    <ligand>
        <name>Mn(2+)</name>
        <dbReference type="ChEBI" id="CHEBI:29035"/>
    </ligand>
</feature>
<evidence type="ECO:0000259" key="7">
    <source>
        <dbReference type="Pfam" id="PF00081"/>
    </source>
</evidence>
<comment type="function">
    <text evidence="6">Destroys radicals which are normally produced within the cells and which are toxic to biological systems.</text>
</comment>
<dbReference type="EC" id="1.15.1.1" evidence="2 6"/>
<comment type="similarity">
    <text evidence="1 6">Belongs to the iron/manganese superoxide dismutase family.</text>
</comment>
<dbReference type="InterPro" id="IPR036314">
    <property type="entry name" value="SOD_C_sf"/>
</dbReference>
<dbReference type="GO" id="GO:0005737">
    <property type="term" value="C:cytoplasm"/>
    <property type="evidence" value="ECO:0007669"/>
    <property type="project" value="TreeGrafter"/>
</dbReference>
<keyword evidence="4 6" id="KW-0560">Oxidoreductase</keyword>
<feature type="domain" description="Manganese/iron superoxide dismutase C-terminal" evidence="8">
    <location>
        <begin position="127"/>
        <end position="222"/>
    </location>
</feature>
<comment type="caution">
    <text evidence="9">The sequence shown here is derived from an EMBL/GenBank/DDBJ whole genome shotgun (WGS) entry which is preliminary data.</text>
</comment>
<keyword evidence="3 5" id="KW-0479">Metal-binding</keyword>
<dbReference type="GO" id="GO:0004784">
    <property type="term" value="F:superoxide dismutase activity"/>
    <property type="evidence" value="ECO:0007669"/>
    <property type="project" value="UniProtKB-EC"/>
</dbReference>
<comment type="catalytic activity">
    <reaction evidence="6">
        <text>2 superoxide + 2 H(+) = H2O2 + O2</text>
        <dbReference type="Rhea" id="RHEA:20696"/>
        <dbReference type="ChEBI" id="CHEBI:15378"/>
        <dbReference type="ChEBI" id="CHEBI:15379"/>
        <dbReference type="ChEBI" id="CHEBI:16240"/>
        <dbReference type="ChEBI" id="CHEBI:18421"/>
        <dbReference type="EC" id="1.15.1.1"/>
    </reaction>
</comment>
<evidence type="ECO:0000256" key="1">
    <source>
        <dbReference type="ARBA" id="ARBA00008714"/>
    </source>
</evidence>
<dbReference type="PANTHER" id="PTHR43595:SF2">
    <property type="entry name" value="SMALL RIBOSOMAL SUBUNIT PROTEIN MS42"/>
    <property type="match status" value="1"/>
</dbReference>
<protein>
    <recommendedName>
        <fullName evidence="2 6">Superoxide dismutase</fullName>
        <ecNumber evidence="2 6">1.15.1.1</ecNumber>
    </recommendedName>
</protein>